<dbReference type="InParanoid" id="S8DX77"/>
<dbReference type="AlphaFoldDB" id="S8DX77"/>
<reference evidence="1 2" key="1">
    <citation type="journal article" date="2012" name="Science">
        <title>The Paleozoic origin of enzymatic lignin decomposition reconstructed from 31 fungal genomes.</title>
        <authorList>
            <person name="Floudas D."/>
            <person name="Binder M."/>
            <person name="Riley R."/>
            <person name="Barry K."/>
            <person name="Blanchette R.A."/>
            <person name="Henrissat B."/>
            <person name="Martinez A.T."/>
            <person name="Otillar R."/>
            <person name="Spatafora J.W."/>
            <person name="Yadav J.S."/>
            <person name="Aerts A."/>
            <person name="Benoit I."/>
            <person name="Boyd A."/>
            <person name="Carlson A."/>
            <person name="Copeland A."/>
            <person name="Coutinho P.M."/>
            <person name="de Vries R.P."/>
            <person name="Ferreira P."/>
            <person name="Findley K."/>
            <person name="Foster B."/>
            <person name="Gaskell J."/>
            <person name="Glotzer D."/>
            <person name="Gorecki P."/>
            <person name="Heitman J."/>
            <person name="Hesse C."/>
            <person name="Hori C."/>
            <person name="Igarashi K."/>
            <person name="Jurgens J.A."/>
            <person name="Kallen N."/>
            <person name="Kersten P."/>
            <person name="Kohler A."/>
            <person name="Kuees U."/>
            <person name="Kumar T.K.A."/>
            <person name="Kuo A."/>
            <person name="LaButti K."/>
            <person name="Larrondo L.F."/>
            <person name="Lindquist E."/>
            <person name="Ling A."/>
            <person name="Lombard V."/>
            <person name="Lucas S."/>
            <person name="Lundell T."/>
            <person name="Martin R."/>
            <person name="McLaughlin D.J."/>
            <person name="Morgenstern I."/>
            <person name="Morin E."/>
            <person name="Murat C."/>
            <person name="Nagy L.G."/>
            <person name="Nolan M."/>
            <person name="Ohm R.A."/>
            <person name="Patyshakuliyeva A."/>
            <person name="Rokas A."/>
            <person name="Ruiz-Duenas F.J."/>
            <person name="Sabat G."/>
            <person name="Salamov A."/>
            <person name="Samejima M."/>
            <person name="Schmutz J."/>
            <person name="Slot J.C."/>
            <person name="St John F."/>
            <person name="Stenlid J."/>
            <person name="Sun H."/>
            <person name="Sun S."/>
            <person name="Syed K."/>
            <person name="Tsang A."/>
            <person name="Wiebenga A."/>
            <person name="Young D."/>
            <person name="Pisabarro A."/>
            <person name="Eastwood D.C."/>
            <person name="Martin F."/>
            <person name="Cullen D."/>
            <person name="Grigoriev I.V."/>
            <person name="Hibbett D.S."/>
        </authorList>
    </citation>
    <scope>NUCLEOTIDE SEQUENCE</scope>
    <source>
        <strain evidence="2">FP-58527</strain>
    </source>
</reference>
<name>S8DX77_FOMSC</name>
<keyword evidence="2" id="KW-1185">Reference proteome</keyword>
<evidence type="ECO:0000313" key="2">
    <source>
        <dbReference type="Proteomes" id="UP000015241"/>
    </source>
</evidence>
<dbReference type="Proteomes" id="UP000015241">
    <property type="component" value="Unassembled WGS sequence"/>
</dbReference>
<dbReference type="EMBL" id="KE504178">
    <property type="protein sequence ID" value="EPS97212.1"/>
    <property type="molecule type" value="Genomic_DNA"/>
</dbReference>
<evidence type="ECO:0000313" key="1">
    <source>
        <dbReference type="EMBL" id="EPS97212.1"/>
    </source>
</evidence>
<accession>S8DX77</accession>
<dbReference type="HOGENOM" id="CLU_2922653_0_0_1"/>
<gene>
    <name evidence="1" type="ORF">FOMPIDRAFT_1025130</name>
</gene>
<protein>
    <submittedName>
        <fullName evidence="1">Uncharacterized protein</fullName>
    </submittedName>
</protein>
<organism evidence="1 2">
    <name type="scientific">Fomitopsis schrenkii</name>
    <name type="common">Brown rot fungus</name>
    <dbReference type="NCBI Taxonomy" id="2126942"/>
    <lineage>
        <taxon>Eukaryota</taxon>
        <taxon>Fungi</taxon>
        <taxon>Dikarya</taxon>
        <taxon>Basidiomycota</taxon>
        <taxon>Agaricomycotina</taxon>
        <taxon>Agaricomycetes</taxon>
        <taxon>Polyporales</taxon>
        <taxon>Fomitopsis</taxon>
    </lineage>
</organism>
<sequence length="61" mass="6746">MRIIRLRTSTARVFLSVRVGYEGQLWLSEASVSCLSLPGSMQGDASYVEEVKHQCGAIVRC</sequence>
<proteinExistence type="predicted"/>